<dbReference type="SUPFAM" id="SSF109640">
    <property type="entry name" value="KRAB domain (Kruppel-associated box)"/>
    <property type="match status" value="1"/>
</dbReference>
<dbReference type="SMART" id="SM00349">
    <property type="entry name" value="KRAB"/>
    <property type="match status" value="1"/>
</dbReference>
<dbReference type="GeneTree" id="ENSGT01150000288178"/>
<dbReference type="CDD" id="cd07765">
    <property type="entry name" value="KRAB_A-box"/>
    <property type="match status" value="1"/>
</dbReference>
<dbReference type="GO" id="GO:0006355">
    <property type="term" value="P:regulation of DNA-templated transcription"/>
    <property type="evidence" value="ECO:0007669"/>
    <property type="project" value="InterPro"/>
</dbReference>
<protein>
    <recommendedName>
        <fullName evidence="1">KRAB domain-containing protein</fullName>
    </recommendedName>
</protein>
<accession>A0A8D0E345</accession>
<keyword evidence="3" id="KW-1185">Reference proteome</keyword>
<dbReference type="PROSITE" id="PS50805">
    <property type="entry name" value="KRAB"/>
    <property type="match status" value="1"/>
</dbReference>
<dbReference type="AlphaFoldDB" id="A0A8D0E345"/>
<evidence type="ECO:0000313" key="2">
    <source>
        <dbReference type="Ensembl" id="ENSSMRP00000025539.1"/>
    </source>
</evidence>
<dbReference type="InterPro" id="IPR050169">
    <property type="entry name" value="Krueppel_C2H2_ZnF"/>
</dbReference>
<proteinExistence type="predicted"/>
<dbReference type="InterPro" id="IPR001909">
    <property type="entry name" value="KRAB"/>
</dbReference>
<dbReference type="Pfam" id="PF01352">
    <property type="entry name" value="KRAB"/>
    <property type="match status" value="1"/>
</dbReference>
<dbReference type="PANTHER" id="PTHR23232">
    <property type="entry name" value="KRAB DOMAIN C2H2 ZINC FINGER"/>
    <property type="match status" value="1"/>
</dbReference>
<reference evidence="2" key="1">
    <citation type="submission" date="2025-08" db="UniProtKB">
        <authorList>
            <consortium name="Ensembl"/>
        </authorList>
    </citation>
    <scope>IDENTIFICATION</scope>
</reference>
<reference evidence="2" key="2">
    <citation type="submission" date="2025-09" db="UniProtKB">
        <authorList>
            <consortium name="Ensembl"/>
        </authorList>
    </citation>
    <scope>IDENTIFICATION</scope>
</reference>
<dbReference type="Proteomes" id="UP000694421">
    <property type="component" value="Unplaced"/>
</dbReference>
<dbReference type="Ensembl" id="ENSSMRT00000029889.1">
    <property type="protein sequence ID" value="ENSSMRP00000025539.1"/>
    <property type="gene ID" value="ENSSMRG00000019743.1"/>
</dbReference>
<dbReference type="OMA" id="FTCEEWE"/>
<evidence type="ECO:0000313" key="3">
    <source>
        <dbReference type="Proteomes" id="UP000694421"/>
    </source>
</evidence>
<sequence length="74" mass="8261">GGGGEREEEEKGSVAFEDVAVWFTEDEWALLDPGQKTFYREVMLQNYEIVASLGKRSWVRAVCVCACLSALACR</sequence>
<name>A0A8D0E345_SALMN</name>
<dbReference type="Gene3D" id="6.10.140.140">
    <property type="match status" value="1"/>
</dbReference>
<feature type="domain" description="KRAB" evidence="1">
    <location>
        <begin position="14"/>
        <end position="74"/>
    </location>
</feature>
<dbReference type="InterPro" id="IPR036051">
    <property type="entry name" value="KRAB_dom_sf"/>
</dbReference>
<evidence type="ECO:0000259" key="1">
    <source>
        <dbReference type="PROSITE" id="PS50805"/>
    </source>
</evidence>
<dbReference type="PANTHER" id="PTHR23232:SF142">
    <property type="entry name" value="GASTRULA ZINC FINGER PROTEIN XLCGF57.1-LIKE-RELATED"/>
    <property type="match status" value="1"/>
</dbReference>
<organism evidence="2 3">
    <name type="scientific">Salvator merianae</name>
    <name type="common">Argentine black and white tegu</name>
    <name type="synonym">Tupinambis merianae</name>
    <dbReference type="NCBI Taxonomy" id="96440"/>
    <lineage>
        <taxon>Eukaryota</taxon>
        <taxon>Metazoa</taxon>
        <taxon>Chordata</taxon>
        <taxon>Craniata</taxon>
        <taxon>Vertebrata</taxon>
        <taxon>Euteleostomi</taxon>
        <taxon>Lepidosauria</taxon>
        <taxon>Squamata</taxon>
        <taxon>Bifurcata</taxon>
        <taxon>Unidentata</taxon>
        <taxon>Episquamata</taxon>
        <taxon>Laterata</taxon>
        <taxon>Teiioidea</taxon>
        <taxon>Teiidae</taxon>
        <taxon>Salvator</taxon>
    </lineage>
</organism>